<sequence length="375" mass="39558">MTAAPEHAPVIRTRPESDLNAASIPIIDVKEWVQTKQDLEDLAESEKDNAADLVSQMFEPLKNDEVEISKSASARSVLEASENADNYRQAAGTYRSMSIPEAHSRCKLEVEGFLIEGILFRSVGGTTLPANNRVNPADTPGNIEIAGKISDSHPTYGPKGFEPMEITVNVARDGSAAGLADVAVADADSWPSAEGLKLSDTADEGGTATLAVDSRLEAVDVSIQHDGNLHHTTLDLSESSTFDVSFSAGTDNRANTQNGLLDYQLSKGDIVTGELTEPFQIVDIEDGSEALQFAEPTLITTDPEHNPQQTANKLRENYQKEKDARNAVDDAYDDATGGGVGLGIGDGGIAGKAKKLVAAVLGVMLGLVGINAATG</sequence>
<dbReference type="EMBL" id="JBHSZI010000001">
    <property type="protein sequence ID" value="MFC7057989.1"/>
    <property type="molecule type" value="Genomic_DNA"/>
</dbReference>
<dbReference type="RefSeq" id="WP_382184798.1">
    <property type="nucleotide sequence ID" value="NZ_JBHSZI010000001.1"/>
</dbReference>
<proteinExistence type="predicted"/>
<feature type="coiled-coil region" evidence="1">
    <location>
        <begin position="29"/>
        <end position="56"/>
    </location>
</feature>
<accession>A0ABD5VZR3</accession>
<keyword evidence="1" id="KW-0175">Coiled coil</keyword>
<reference evidence="2 3" key="1">
    <citation type="journal article" date="2019" name="Int. J. Syst. Evol. Microbiol.">
        <title>The Global Catalogue of Microorganisms (GCM) 10K type strain sequencing project: providing services to taxonomists for standard genome sequencing and annotation.</title>
        <authorList>
            <consortium name="The Broad Institute Genomics Platform"/>
            <consortium name="The Broad Institute Genome Sequencing Center for Infectious Disease"/>
            <person name="Wu L."/>
            <person name="Ma J."/>
        </authorList>
    </citation>
    <scope>NUCLEOTIDE SEQUENCE [LARGE SCALE GENOMIC DNA]</scope>
    <source>
        <strain evidence="2 3">JCM 30072</strain>
    </source>
</reference>
<dbReference type="AlphaFoldDB" id="A0ABD5VZR3"/>
<evidence type="ECO:0000313" key="3">
    <source>
        <dbReference type="Proteomes" id="UP001596445"/>
    </source>
</evidence>
<name>A0ABD5VZR3_9EURY</name>
<keyword evidence="3" id="KW-1185">Reference proteome</keyword>
<evidence type="ECO:0000256" key="1">
    <source>
        <dbReference type="SAM" id="Coils"/>
    </source>
</evidence>
<protein>
    <submittedName>
        <fullName evidence="2">Uncharacterized protein</fullName>
    </submittedName>
</protein>
<comment type="caution">
    <text evidence="2">The sequence shown here is derived from an EMBL/GenBank/DDBJ whole genome shotgun (WGS) entry which is preliminary data.</text>
</comment>
<organism evidence="2 3">
    <name type="scientific">Halovenus salina</name>
    <dbReference type="NCBI Taxonomy" id="1510225"/>
    <lineage>
        <taxon>Archaea</taxon>
        <taxon>Methanobacteriati</taxon>
        <taxon>Methanobacteriota</taxon>
        <taxon>Stenosarchaea group</taxon>
        <taxon>Halobacteria</taxon>
        <taxon>Halobacteriales</taxon>
        <taxon>Haloarculaceae</taxon>
        <taxon>Halovenus</taxon>
    </lineage>
</organism>
<gene>
    <name evidence="2" type="ORF">ACFQQG_07145</name>
</gene>
<evidence type="ECO:0000313" key="2">
    <source>
        <dbReference type="EMBL" id="MFC7057989.1"/>
    </source>
</evidence>
<dbReference type="Proteomes" id="UP001596445">
    <property type="component" value="Unassembled WGS sequence"/>
</dbReference>